<dbReference type="Proteomes" id="UP000287547">
    <property type="component" value="Unassembled WGS sequence"/>
</dbReference>
<dbReference type="GO" id="GO:0017000">
    <property type="term" value="P:antibiotic biosynthetic process"/>
    <property type="evidence" value="ECO:0007669"/>
    <property type="project" value="UniProtKB-ARBA"/>
</dbReference>
<protein>
    <recommendedName>
        <fullName evidence="3">Erythromycin biosynthesis protein CIII-like C-terminal domain-containing protein</fullName>
    </recommendedName>
</protein>
<dbReference type="AlphaFoldDB" id="A0A428Z572"/>
<sequence length="401" mass="43229">MAHIAFINIPAYGHINPTLTVVEELLRRGHRVTYASTDQYAARIGATGAELLRYESTLTPYFQPGQAVDLDPERFGWSPVLFLMECAATLPLFTAHFVDDPPDVLVYDMLMKPAGQVLGRKLRIPAVRSSVVLASNEHFSHTDAVLRLAGVAPDHPAHGEFAVRAAKFLAEQGMPEMSVAWLSDASAEATLAFLPKSFQPRAETFDDSFDFVGMCSADRDTGPDWLPPAGDPPLAVVAFGTMSGPLPGLWRSCVDSFAGTAWHAVLATGSAFDPGELGPLPPNVEAHQWIAQSALLRHTSVFVTHGGMGSVMQSLALGVPMVCVPHHPDDRLTAQRVAELGLGRLVSIDEVFAGELFDQVQEVARNEAIRRRVHRMSHEVHAAGGPGRAADVILARAGVRS</sequence>
<dbReference type="FunFam" id="3.40.50.2000:FF:000072">
    <property type="entry name" value="Glycosyl transferase"/>
    <property type="match status" value="1"/>
</dbReference>
<organism evidence="4 5">
    <name type="scientific">Kibdelosporangium aridum</name>
    <dbReference type="NCBI Taxonomy" id="2030"/>
    <lineage>
        <taxon>Bacteria</taxon>
        <taxon>Bacillati</taxon>
        <taxon>Actinomycetota</taxon>
        <taxon>Actinomycetes</taxon>
        <taxon>Pseudonocardiales</taxon>
        <taxon>Pseudonocardiaceae</taxon>
        <taxon>Kibdelosporangium</taxon>
    </lineage>
</organism>
<evidence type="ECO:0000313" key="4">
    <source>
        <dbReference type="EMBL" id="RSM81962.1"/>
    </source>
</evidence>
<dbReference type="OrthoDB" id="6620093at2"/>
<dbReference type="Gene3D" id="3.40.50.2000">
    <property type="entry name" value="Glycogen Phosphorylase B"/>
    <property type="match status" value="2"/>
</dbReference>
<dbReference type="EMBL" id="QHKI01000024">
    <property type="protein sequence ID" value="RSM81962.1"/>
    <property type="molecule type" value="Genomic_DNA"/>
</dbReference>
<dbReference type="NCBIfam" id="TIGR01426">
    <property type="entry name" value="MGT"/>
    <property type="match status" value="1"/>
</dbReference>
<evidence type="ECO:0000256" key="2">
    <source>
        <dbReference type="ARBA" id="ARBA00022679"/>
    </source>
</evidence>
<keyword evidence="2" id="KW-0808">Transferase</keyword>
<dbReference type="Pfam" id="PF06722">
    <property type="entry name" value="EryCIII-like_C"/>
    <property type="match status" value="1"/>
</dbReference>
<dbReference type="InterPro" id="IPR006326">
    <property type="entry name" value="UDPGT_MGT-like"/>
</dbReference>
<gene>
    <name evidence="4" type="ORF">DMH04_26825</name>
</gene>
<dbReference type="InterPro" id="IPR010610">
    <property type="entry name" value="EryCIII-like_C"/>
</dbReference>
<evidence type="ECO:0000313" key="5">
    <source>
        <dbReference type="Proteomes" id="UP000287547"/>
    </source>
</evidence>
<dbReference type="GO" id="GO:0008194">
    <property type="term" value="F:UDP-glycosyltransferase activity"/>
    <property type="evidence" value="ECO:0007669"/>
    <property type="project" value="InterPro"/>
</dbReference>
<feature type="domain" description="Erythromycin biosynthesis protein CIII-like C-terminal" evidence="3">
    <location>
        <begin position="275"/>
        <end position="387"/>
    </location>
</feature>
<dbReference type="GO" id="GO:0016758">
    <property type="term" value="F:hexosyltransferase activity"/>
    <property type="evidence" value="ECO:0007669"/>
    <property type="project" value="InterPro"/>
</dbReference>
<dbReference type="InterPro" id="IPR050426">
    <property type="entry name" value="Glycosyltransferase_28"/>
</dbReference>
<dbReference type="PANTHER" id="PTHR48050">
    <property type="entry name" value="STEROL 3-BETA-GLUCOSYLTRANSFERASE"/>
    <property type="match status" value="1"/>
</dbReference>
<evidence type="ECO:0000256" key="1">
    <source>
        <dbReference type="ARBA" id="ARBA00009995"/>
    </source>
</evidence>
<name>A0A428Z572_KIBAR</name>
<dbReference type="CDD" id="cd03784">
    <property type="entry name" value="GT1_Gtf-like"/>
    <property type="match status" value="1"/>
</dbReference>
<proteinExistence type="inferred from homology"/>
<dbReference type="PANTHER" id="PTHR48050:SF13">
    <property type="entry name" value="STEROL 3-BETA-GLUCOSYLTRANSFERASE UGT80A2"/>
    <property type="match status" value="1"/>
</dbReference>
<comment type="caution">
    <text evidence="4">The sequence shown here is derived from an EMBL/GenBank/DDBJ whole genome shotgun (WGS) entry which is preliminary data.</text>
</comment>
<comment type="similarity">
    <text evidence="1">Belongs to the UDP-glycosyltransferase family.</text>
</comment>
<dbReference type="InterPro" id="IPR002213">
    <property type="entry name" value="UDP_glucos_trans"/>
</dbReference>
<evidence type="ECO:0000259" key="3">
    <source>
        <dbReference type="Pfam" id="PF06722"/>
    </source>
</evidence>
<dbReference type="SUPFAM" id="SSF53756">
    <property type="entry name" value="UDP-Glycosyltransferase/glycogen phosphorylase"/>
    <property type="match status" value="1"/>
</dbReference>
<dbReference type="RefSeq" id="WP_037272530.1">
    <property type="nucleotide sequence ID" value="NZ_QHKI01000024.1"/>
</dbReference>
<accession>A0A428Z572</accession>
<reference evidence="4 5" key="1">
    <citation type="submission" date="2018-05" db="EMBL/GenBank/DDBJ databases">
        <title>Evolution of GPA BGCs.</title>
        <authorList>
            <person name="Waglechner N."/>
            <person name="Wright G.D."/>
        </authorList>
    </citation>
    <scope>NUCLEOTIDE SEQUENCE [LARGE SCALE GENOMIC DNA]</scope>
    <source>
        <strain evidence="4 5">A82846</strain>
    </source>
</reference>